<dbReference type="NCBIfam" id="TIGR03585">
    <property type="entry name" value="PseH"/>
    <property type="match status" value="1"/>
</dbReference>
<accession>A0AAU7L0U1</accession>
<proteinExistence type="predicted"/>
<protein>
    <submittedName>
        <fullName evidence="2">UDP-4-amino-4, 6-dideoxy-N-acetyl-beta-L-altrosamine N-acetyltransferase</fullName>
        <ecNumber evidence="2">2.3.1.202</ecNumber>
    </submittedName>
</protein>
<keyword evidence="2" id="KW-0012">Acyltransferase</keyword>
<gene>
    <name evidence="2" type="primary">pseH</name>
    <name evidence="2" type="ORF">NFG57_08495</name>
</gene>
<dbReference type="AlphaFoldDB" id="A0AAU7L0U1"/>
<dbReference type="PANTHER" id="PTHR43415:SF3">
    <property type="entry name" value="GNAT-FAMILY ACETYLTRANSFERASE"/>
    <property type="match status" value="1"/>
</dbReference>
<dbReference type="EMBL" id="CP098828">
    <property type="protein sequence ID" value="XBO76783.1"/>
    <property type="molecule type" value="Genomic_DNA"/>
</dbReference>
<dbReference type="PANTHER" id="PTHR43415">
    <property type="entry name" value="SPERMIDINE N(1)-ACETYLTRANSFERASE"/>
    <property type="match status" value="1"/>
</dbReference>
<sequence length="173" mass="20298">MKSLLVHLRPIEEADLAKVRRWRNHPEVSRYMYTQHEVSQAEHLAWFQRSQEDPFRHLLVCEYGGESFGFVNIHLENPDAQRATWGFYLDPLSPRGRGQAMGHAALVYAFEELKLHKLCGEALAYNERSLKFHRSLGFTRESHLRDHHFDGQYYHDVIGFGLLRSEWLAHRGA</sequence>
<organism evidence="2">
    <name type="scientific">Halomonas sp. H10-59</name>
    <dbReference type="NCBI Taxonomy" id="2950874"/>
    <lineage>
        <taxon>Bacteria</taxon>
        <taxon>Pseudomonadati</taxon>
        <taxon>Pseudomonadota</taxon>
        <taxon>Gammaproteobacteria</taxon>
        <taxon>Oceanospirillales</taxon>
        <taxon>Halomonadaceae</taxon>
        <taxon>Halomonas</taxon>
    </lineage>
</organism>
<dbReference type="RefSeq" id="WP_348815918.1">
    <property type="nucleotide sequence ID" value="NZ_CP098828.1"/>
</dbReference>
<dbReference type="InterPro" id="IPR020036">
    <property type="entry name" value="PseH"/>
</dbReference>
<dbReference type="InterPro" id="IPR000182">
    <property type="entry name" value="GNAT_dom"/>
</dbReference>
<dbReference type="GO" id="GO:0016747">
    <property type="term" value="F:acyltransferase activity, transferring groups other than amino-acyl groups"/>
    <property type="evidence" value="ECO:0007669"/>
    <property type="project" value="InterPro"/>
</dbReference>
<feature type="domain" description="N-acetyltransferase" evidence="1">
    <location>
        <begin position="6"/>
        <end position="159"/>
    </location>
</feature>
<dbReference type="InterPro" id="IPR016181">
    <property type="entry name" value="Acyl_CoA_acyltransferase"/>
</dbReference>
<dbReference type="EC" id="2.3.1.202" evidence="2"/>
<reference evidence="2" key="1">
    <citation type="submission" date="2022-06" db="EMBL/GenBank/DDBJ databases">
        <title>A novel DMS-producing enzyme.</title>
        <authorList>
            <person name="Zhang Y."/>
        </authorList>
    </citation>
    <scope>NUCLEOTIDE SEQUENCE</scope>
    <source>
        <strain evidence="2">H10-59</strain>
    </source>
</reference>
<dbReference type="Gene3D" id="3.40.630.30">
    <property type="match status" value="1"/>
</dbReference>
<keyword evidence="2" id="KW-0808">Transferase</keyword>
<dbReference type="PROSITE" id="PS51186">
    <property type="entry name" value="GNAT"/>
    <property type="match status" value="1"/>
</dbReference>
<dbReference type="SUPFAM" id="SSF55729">
    <property type="entry name" value="Acyl-CoA N-acyltransferases (Nat)"/>
    <property type="match status" value="1"/>
</dbReference>
<dbReference type="Pfam" id="PF13302">
    <property type="entry name" value="Acetyltransf_3"/>
    <property type="match status" value="1"/>
</dbReference>
<evidence type="ECO:0000313" key="2">
    <source>
        <dbReference type="EMBL" id="XBO76783.1"/>
    </source>
</evidence>
<evidence type="ECO:0000259" key="1">
    <source>
        <dbReference type="PROSITE" id="PS51186"/>
    </source>
</evidence>
<name>A0AAU7L0U1_9GAMM</name>